<dbReference type="Gene3D" id="1.20.120.450">
    <property type="entry name" value="dinb family like domain"/>
    <property type="match status" value="1"/>
</dbReference>
<dbReference type="Proteomes" id="UP000320393">
    <property type="component" value="Unassembled WGS sequence"/>
</dbReference>
<evidence type="ECO:0000259" key="1">
    <source>
        <dbReference type="Pfam" id="PF12867"/>
    </source>
</evidence>
<evidence type="ECO:0000313" key="3">
    <source>
        <dbReference type="Proteomes" id="UP000320393"/>
    </source>
</evidence>
<dbReference type="EMBL" id="VBAM01000167">
    <property type="protein sequence ID" value="TMJ13073.1"/>
    <property type="molecule type" value="Genomic_DNA"/>
</dbReference>
<evidence type="ECO:0000313" key="2">
    <source>
        <dbReference type="EMBL" id="TMJ13073.1"/>
    </source>
</evidence>
<dbReference type="Pfam" id="PF12867">
    <property type="entry name" value="DinB_2"/>
    <property type="match status" value="1"/>
</dbReference>
<gene>
    <name evidence="2" type="ORF">E6H02_05425</name>
</gene>
<sequence>MSVTLKDLLLNHLEYTFEKEAWQPSLAMAARGLTAEQAAWKPGRERHSIWQIVRHVLRWKNATLEAWDGTTPLFLGKPTAHMLDLERSDWQEASGDDEAWHADVTALEDMSRRIKERIQAMDGDALQRPFPGEDMPAVLRVLRMATHDIYHAGQIRYLRALQGA</sequence>
<dbReference type="InterPro" id="IPR034660">
    <property type="entry name" value="DinB/YfiT-like"/>
</dbReference>
<protein>
    <submittedName>
        <fullName evidence="2">DinB family protein</fullName>
    </submittedName>
</protein>
<comment type="caution">
    <text evidence="2">The sequence shown here is derived from an EMBL/GenBank/DDBJ whole genome shotgun (WGS) entry which is preliminary data.</text>
</comment>
<dbReference type="AlphaFoldDB" id="A0A537LYG6"/>
<accession>A0A537LYG6</accession>
<organism evidence="2 3">
    <name type="scientific">Candidatus Segetimicrobium genomatis</name>
    <dbReference type="NCBI Taxonomy" id="2569760"/>
    <lineage>
        <taxon>Bacteria</taxon>
        <taxon>Bacillati</taxon>
        <taxon>Candidatus Sysuimicrobiota</taxon>
        <taxon>Candidatus Sysuimicrobiia</taxon>
        <taxon>Candidatus Sysuimicrobiales</taxon>
        <taxon>Candidatus Segetimicrobiaceae</taxon>
        <taxon>Candidatus Segetimicrobium</taxon>
    </lineage>
</organism>
<name>A0A537LYG6_9BACT</name>
<proteinExistence type="predicted"/>
<dbReference type="SUPFAM" id="SSF109854">
    <property type="entry name" value="DinB/YfiT-like putative metalloenzymes"/>
    <property type="match status" value="1"/>
</dbReference>
<reference evidence="2 3" key="1">
    <citation type="journal article" date="2019" name="Nat. Microbiol.">
        <title>Mediterranean grassland soil C-N compound turnover is dependent on rainfall and depth, and is mediated by genomically divergent microorganisms.</title>
        <authorList>
            <person name="Diamond S."/>
            <person name="Andeer P.F."/>
            <person name="Li Z."/>
            <person name="Crits-Christoph A."/>
            <person name="Burstein D."/>
            <person name="Anantharaman K."/>
            <person name="Lane K.R."/>
            <person name="Thomas B.C."/>
            <person name="Pan C."/>
            <person name="Northen T.R."/>
            <person name="Banfield J.F."/>
        </authorList>
    </citation>
    <scope>NUCLEOTIDE SEQUENCE [LARGE SCALE GENOMIC DNA]</scope>
    <source>
        <strain evidence="2">NP_5</strain>
    </source>
</reference>
<dbReference type="InterPro" id="IPR024775">
    <property type="entry name" value="DinB-like"/>
</dbReference>
<feature type="domain" description="DinB-like" evidence="1">
    <location>
        <begin position="26"/>
        <end position="155"/>
    </location>
</feature>